<organism evidence="2 3">
    <name type="scientific">Thauera mechernichensis</name>
    <dbReference type="NCBI Taxonomy" id="82788"/>
    <lineage>
        <taxon>Bacteria</taxon>
        <taxon>Pseudomonadati</taxon>
        <taxon>Pseudomonadota</taxon>
        <taxon>Betaproteobacteria</taxon>
        <taxon>Rhodocyclales</taxon>
        <taxon>Zoogloeaceae</taxon>
        <taxon>Thauera</taxon>
    </lineage>
</organism>
<dbReference type="NCBIfam" id="TIGR03088">
    <property type="entry name" value="stp2"/>
    <property type="match status" value="1"/>
</dbReference>
<gene>
    <name evidence="2" type="ORF">ACFQ4M_05050</name>
</gene>
<sequence>MRELRPLVMHLVYSFDVGGLENGVVNLINRMPPERYRHTVVALTRCAEGFCERIRREDVGFVSLHKPAGHGIKLYPRLYRLFRERRPAIVHSRNLAALEAVVPARLAGVPVRVHGEHGWDVSDPGGTRRKFQVLRRLYSPFVSRYVALSGHIESYLTGRVGIAPARVERICNGVDTLRFTPAATGARQTLAGSPFADASVVVVGTVGRLQAVKDQLTLVRAFELARARGGVGQRLRLIIAGDGPLRGEVEAEIRRAGIGDAVWLAGERTDVPAVMRALDVFVLPSQAEGISNTILEAMASGLPVVATAVGGNGELVAEGETGSLVPAQDPDRMAEALLCYASDAALRQTQGAAGRRRVEHGFSLDGMVARYTAMYDQLLQRAGVAPARS</sequence>
<dbReference type="SUPFAM" id="SSF53756">
    <property type="entry name" value="UDP-Glycosyltransferase/glycogen phosphorylase"/>
    <property type="match status" value="1"/>
</dbReference>
<feature type="domain" description="Glycosyltransferase subfamily 4-like N-terminal" evidence="1">
    <location>
        <begin position="17"/>
        <end position="176"/>
    </location>
</feature>
<dbReference type="Proteomes" id="UP001597158">
    <property type="component" value="Unassembled WGS sequence"/>
</dbReference>
<dbReference type="Pfam" id="PF13692">
    <property type="entry name" value="Glyco_trans_1_4"/>
    <property type="match status" value="1"/>
</dbReference>
<evidence type="ECO:0000313" key="3">
    <source>
        <dbReference type="Proteomes" id="UP001597158"/>
    </source>
</evidence>
<dbReference type="PANTHER" id="PTHR12526:SF630">
    <property type="entry name" value="GLYCOSYLTRANSFERASE"/>
    <property type="match status" value="1"/>
</dbReference>
<dbReference type="Gene3D" id="3.40.50.2000">
    <property type="entry name" value="Glycogen Phosphorylase B"/>
    <property type="match status" value="2"/>
</dbReference>
<proteinExistence type="predicted"/>
<evidence type="ECO:0000313" key="2">
    <source>
        <dbReference type="EMBL" id="MFD1262942.1"/>
    </source>
</evidence>
<protein>
    <submittedName>
        <fullName evidence="2">TIGR03088 family PEP-CTERM/XrtA system glycosyltransferase</fullName>
    </submittedName>
</protein>
<keyword evidence="3" id="KW-1185">Reference proteome</keyword>
<dbReference type="InterPro" id="IPR017522">
    <property type="entry name" value="Sugar_tfrase_PEP-CTERM_Stp2"/>
</dbReference>
<dbReference type="RefSeq" id="WP_277834124.1">
    <property type="nucleotide sequence ID" value="NZ_JARQZE010000011.1"/>
</dbReference>
<comment type="caution">
    <text evidence="2">The sequence shown here is derived from an EMBL/GenBank/DDBJ whole genome shotgun (WGS) entry which is preliminary data.</text>
</comment>
<reference evidence="3" key="1">
    <citation type="journal article" date="2019" name="Int. J. Syst. Evol. Microbiol.">
        <title>The Global Catalogue of Microorganisms (GCM) 10K type strain sequencing project: providing services to taxonomists for standard genome sequencing and annotation.</title>
        <authorList>
            <consortium name="The Broad Institute Genomics Platform"/>
            <consortium name="The Broad Institute Genome Sequencing Center for Infectious Disease"/>
            <person name="Wu L."/>
            <person name="Ma J."/>
        </authorList>
    </citation>
    <scope>NUCLEOTIDE SEQUENCE [LARGE SCALE GENOMIC DNA]</scope>
    <source>
        <strain evidence="3">CCUG 48884</strain>
    </source>
</reference>
<accession>A0ABW3WDD9</accession>
<dbReference type="InterPro" id="IPR028098">
    <property type="entry name" value="Glyco_trans_4-like_N"/>
</dbReference>
<dbReference type="EMBL" id="JBHTMC010000009">
    <property type="protein sequence ID" value="MFD1262942.1"/>
    <property type="molecule type" value="Genomic_DNA"/>
</dbReference>
<name>A0ABW3WDD9_9RHOO</name>
<dbReference type="Pfam" id="PF13439">
    <property type="entry name" value="Glyco_transf_4"/>
    <property type="match status" value="1"/>
</dbReference>
<evidence type="ECO:0000259" key="1">
    <source>
        <dbReference type="Pfam" id="PF13439"/>
    </source>
</evidence>
<dbReference type="PANTHER" id="PTHR12526">
    <property type="entry name" value="GLYCOSYLTRANSFERASE"/>
    <property type="match status" value="1"/>
</dbReference>